<feature type="compositionally biased region" description="Basic and acidic residues" evidence="1">
    <location>
        <begin position="178"/>
        <end position="189"/>
    </location>
</feature>
<comment type="caution">
    <text evidence="2">The sequence shown here is derived from an EMBL/GenBank/DDBJ whole genome shotgun (WGS) entry which is preliminary data.</text>
</comment>
<sequence>MDQISELAIGVVGREFRVNKLLNMAETNQVADIVDCEILLALIINYLALELQGDPVFQIFAKDWLNMQRQYFLMFNLDVGHNKIEIGRSGIAIQEDEVERDLEKKGEMIWQPANEEMGTDSTHFNQAIDRWDNIVLREYPRGELEQELTDLEGKFSQIIEETSGVEEYLPKNNTKPVQDGKDAGMKPADKDDDLETQAPPGKHGNNKEEDVHQNQTQEAKDKI</sequence>
<dbReference type="AlphaFoldDB" id="A0A073IBR1"/>
<evidence type="ECO:0000313" key="3">
    <source>
        <dbReference type="Proteomes" id="UP000053232"/>
    </source>
</evidence>
<dbReference type="EMBL" id="ARYC01003159">
    <property type="protein sequence ID" value="KEJ82847.1"/>
    <property type="molecule type" value="Genomic_DNA"/>
</dbReference>
<accession>A0A073IBR1</accession>
<organism evidence="2 3">
    <name type="scientific">Oxytricha trifallax</name>
    <dbReference type="NCBI Taxonomy" id="1172189"/>
    <lineage>
        <taxon>Eukaryota</taxon>
        <taxon>Sar</taxon>
        <taxon>Alveolata</taxon>
        <taxon>Ciliophora</taxon>
        <taxon>Intramacronucleata</taxon>
        <taxon>Spirotrichea</taxon>
        <taxon>Stichotrichia</taxon>
        <taxon>Sporadotrichida</taxon>
        <taxon>Oxytrichidae</taxon>
        <taxon>Oxytrichinae</taxon>
        <taxon>Oxytricha</taxon>
    </lineage>
</organism>
<proteinExistence type="predicted"/>
<feature type="compositionally biased region" description="Basic and acidic residues" evidence="1">
    <location>
        <begin position="205"/>
        <end position="223"/>
    </location>
</feature>
<keyword evidence="3" id="KW-1185">Reference proteome</keyword>
<name>A0A073IBR1_9SPIT</name>
<evidence type="ECO:0000313" key="2">
    <source>
        <dbReference type="EMBL" id="KEJ82847.1"/>
    </source>
</evidence>
<protein>
    <submittedName>
        <fullName evidence="2">Uncharacterized protein</fullName>
    </submittedName>
</protein>
<dbReference type="Proteomes" id="UP000053232">
    <property type="component" value="Unassembled WGS sequence"/>
</dbReference>
<evidence type="ECO:0000256" key="1">
    <source>
        <dbReference type="SAM" id="MobiDB-lite"/>
    </source>
</evidence>
<reference evidence="3" key="1">
    <citation type="journal article" date="2014" name="Cell">
        <title>The Architecture of a Scrambled Genome Reveals Massive Levels of Genomic Rearrangement during Development.</title>
        <authorList>
            <person name="Chen X."/>
            <person name="Bracht J.R."/>
            <person name="Goldman A.D."/>
            <person name="Dolzhenko E."/>
            <person name="Clay D.M."/>
            <person name="Swart E.C."/>
            <person name="Perlman D.H."/>
            <person name="Doak T.G."/>
            <person name="Stuart A."/>
            <person name="Amemiya C.T."/>
            <person name="Sebra R.P."/>
            <person name="Landweber L.F."/>
        </authorList>
    </citation>
    <scope>NUCLEOTIDE SEQUENCE [LARGE SCALE GENOMIC DNA]</scope>
    <source>
        <strain evidence="3">JRB310</strain>
    </source>
</reference>
<gene>
    <name evidence="2" type="ORF">OXYTRIMIC_533</name>
</gene>
<feature type="region of interest" description="Disordered" evidence="1">
    <location>
        <begin position="166"/>
        <end position="223"/>
    </location>
</feature>